<name>A0A4R6RQW8_LABRH</name>
<gene>
    <name evidence="1" type="ORF">EV186_11415</name>
</gene>
<protein>
    <recommendedName>
        <fullName evidence="3">TRAP transporter TAXI family solute receptor</fullName>
    </recommendedName>
</protein>
<sequence>MVRPVVLLLTLLTAASMLSGCDSSFAGLHLRLATGGSSGVYYALGGPLADQWAGQLGIDRPQVQESPGSPENLARLRAGTADVAFSAADVAEVDTEKGPRKLRALCRIYDDYIHLVVRADGPIKAVKDLRGKRVSTGSKGSGVEVIAQRVLATAGLDEAVTESKYSLEDSKRALEEGRIDAFFWSGGLPTKGITDLADQLRIKLIDLGPVLTSIQQRYPIYGTASIPTSTYPDLPRVPVTTLVVPNFLMVTDAMPDDVARELVRGVFLAQPELVKKSDAALSIDIHSAIDTAPVPLHPGALEYYRDAKV</sequence>
<dbReference type="PANTHER" id="PTHR42941">
    <property type="entry name" value="SLL1037 PROTEIN"/>
    <property type="match status" value="1"/>
</dbReference>
<evidence type="ECO:0000313" key="2">
    <source>
        <dbReference type="Proteomes" id="UP000295444"/>
    </source>
</evidence>
<accession>A0A4R6RQW8</accession>
<keyword evidence="2" id="KW-1185">Reference proteome</keyword>
<reference evidence="1 2" key="1">
    <citation type="submission" date="2019-03" db="EMBL/GenBank/DDBJ databases">
        <title>Genomic Encyclopedia of Type Strains, Phase IV (KMG-IV): sequencing the most valuable type-strain genomes for metagenomic binning, comparative biology and taxonomic classification.</title>
        <authorList>
            <person name="Goeker M."/>
        </authorList>
    </citation>
    <scope>NUCLEOTIDE SEQUENCE [LARGE SCALE GENOMIC DNA]</scope>
    <source>
        <strain evidence="1 2">DSM 45361</strain>
    </source>
</reference>
<dbReference type="Gene3D" id="3.40.190.10">
    <property type="entry name" value="Periplasmic binding protein-like II"/>
    <property type="match status" value="2"/>
</dbReference>
<evidence type="ECO:0000313" key="1">
    <source>
        <dbReference type="EMBL" id="TDP89191.1"/>
    </source>
</evidence>
<dbReference type="InterPro" id="IPR011852">
    <property type="entry name" value="TRAP_TAXI"/>
</dbReference>
<dbReference type="AlphaFoldDB" id="A0A4R6RQW8"/>
<dbReference type="Pfam" id="PF16868">
    <property type="entry name" value="NMT1_3"/>
    <property type="match status" value="1"/>
</dbReference>
<proteinExistence type="predicted"/>
<dbReference type="RefSeq" id="WP_243754539.1">
    <property type="nucleotide sequence ID" value="NZ_SNXZ01000014.1"/>
</dbReference>
<dbReference type="PROSITE" id="PS51257">
    <property type="entry name" value="PROKAR_LIPOPROTEIN"/>
    <property type="match status" value="1"/>
</dbReference>
<dbReference type="Proteomes" id="UP000295444">
    <property type="component" value="Unassembled WGS sequence"/>
</dbReference>
<dbReference type="SUPFAM" id="SSF53850">
    <property type="entry name" value="Periplasmic binding protein-like II"/>
    <property type="match status" value="1"/>
</dbReference>
<evidence type="ECO:0008006" key="3">
    <source>
        <dbReference type="Google" id="ProtNLM"/>
    </source>
</evidence>
<dbReference type="EMBL" id="SNXZ01000014">
    <property type="protein sequence ID" value="TDP89191.1"/>
    <property type="molecule type" value="Genomic_DNA"/>
</dbReference>
<dbReference type="NCBIfam" id="TIGR02122">
    <property type="entry name" value="TRAP_TAXI"/>
    <property type="match status" value="1"/>
</dbReference>
<comment type="caution">
    <text evidence="1">The sequence shown here is derived from an EMBL/GenBank/DDBJ whole genome shotgun (WGS) entry which is preliminary data.</text>
</comment>
<dbReference type="PANTHER" id="PTHR42941:SF1">
    <property type="entry name" value="SLL1037 PROTEIN"/>
    <property type="match status" value="1"/>
</dbReference>
<organism evidence="1 2">
    <name type="scientific">Labedaea rhizosphaerae</name>
    <dbReference type="NCBI Taxonomy" id="598644"/>
    <lineage>
        <taxon>Bacteria</taxon>
        <taxon>Bacillati</taxon>
        <taxon>Actinomycetota</taxon>
        <taxon>Actinomycetes</taxon>
        <taxon>Pseudonocardiales</taxon>
        <taxon>Pseudonocardiaceae</taxon>
        <taxon>Labedaea</taxon>
    </lineage>
</organism>